<dbReference type="CDD" id="cd00054">
    <property type="entry name" value="EGF_CA"/>
    <property type="match status" value="1"/>
</dbReference>
<dbReference type="InterPro" id="IPR003609">
    <property type="entry name" value="Pan_app"/>
</dbReference>
<dbReference type="PANTHER" id="PTHR24543">
    <property type="entry name" value="MULTICOPPER OXIDASE-RELATED"/>
    <property type="match status" value="1"/>
</dbReference>
<dbReference type="Gene3D" id="2.10.25.10">
    <property type="entry name" value="Laminin"/>
    <property type="match status" value="1"/>
</dbReference>
<reference evidence="8" key="1">
    <citation type="submission" date="2025-08" db="UniProtKB">
        <authorList>
            <consortium name="RefSeq"/>
        </authorList>
    </citation>
    <scope>IDENTIFICATION</scope>
    <source>
        <tissue evidence="8">Tentacle</tissue>
    </source>
</reference>
<evidence type="ECO:0000256" key="3">
    <source>
        <dbReference type="PROSITE-ProRule" id="PRU00076"/>
    </source>
</evidence>
<feature type="chain" id="PRO_5028365222" evidence="4">
    <location>
        <begin position="22"/>
        <end position="325"/>
    </location>
</feature>
<dbReference type="Pfam" id="PF00024">
    <property type="entry name" value="PAN_1"/>
    <property type="match status" value="1"/>
</dbReference>
<keyword evidence="4" id="KW-0732">Signal</keyword>
<evidence type="ECO:0000259" key="5">
    <source>
        <dbReference type="PROSITE" id="PS50022"/>
    </source>
</evidence>
<dbReference type="Proteomes" id="UP000515163">
    <property type="component" value="Unplaced"/>
</dbReference>
<feature type="domain" description="EGF-like" evidence="6">
    <location>
        <begin position="125"/>
        <end position="164"/>
    </location>
</feature>
<feature type="disulfide bond" evidence="3">
    <location>
        <begin position="134"/>
        <end position="151"/>
    </location>
</feature>
<dbReference type="OrthoDB" id="10045365at2759"/>
<dbReference type="PROSITE" id="PS50026">
    <property type="entry name" value="EGF_3"/>
    <property type="match status" value="1"/>
</dbReference>
<evidence type="ECO:0000256" key="2">
    <source>
        <dbReference type="ARBA" id="ARBA00023157"/>
    </source>
</evidence>
<evidence type="ECO:0000313" key="8">
    <source>
        <dbReference type="RefSeq" id="XP_031567550.1"/>
    </source>
</evidence>
<protein>
    <submittedName>
        <fullName evidence="8">EGF-like repeat and discoidin I-like domain-containing protein 3</fullName>
    </submittedName>
</protein>
<dbReference type="FunFam" id="2.60.120.260:FF:000002">
    <property type="entry name" value="Coagulation factor VIII"/>
    <property type="match status" value="1"/>
</dbReference>
<gene>
    <name evidence="8" type="primary">LOC116302402</name>
</gene>
<dbReference type="InterPro" id="IPR000742">
    <property type="entry name" value="EGF"/>
</dbReference>
<dbReference type="GeneID" id="116302402"/>
<dbReference type="SUPFAM" id="SSF49785">
    <property type="entry name" value="Galactose-binding domain-like"/>
    <property type="match status" value="1"/>
</dbReference>
<dbReference type="Pfam" id="PF00754">
    <property type="entry name" value="F5_F8_type_C"/>
    <property type="match status" value="1"/>
</dbReference>
<feature type="domain" description="F5/8 type C" evidence="5">
    <location>
        <begin position="166"/>
        <end position="324"/>
    </location>
</feature>
<sequence length="325" mass="36951">MKALAILCVLSLSIFSKRTISSKVIFNASKQPYYRTPEFGYLNFVFHPNSKLEVENKQQFHAQNYEQCLVACASNMTCFSINFGKQPIFFYDGNPQYLCELLPTDKYNSSSKFQSPNPESNHYSIRSDCSKSPCLHNLPCIPNYHNNTYECVCPRPPYEGKHCKVCQKSHALGLEDGTIPNKAITASSFFGSGKEPWRGRLNNVPSQPNDVKRDVGTWIAKSRRQGEYLQIDLGQISAVTMVATQGRPMGYNQWVTSYTIQYSTDGIAWDFYFENNAKKIFQANSDRNTVQTNTLQNAIVARYVRIVVNSWAYHIALRAELYGCP</sequence>
<dbReference type="CDD" id="cd00057">
    <property type="entry name" value="FA58C"/>
    <property type="match status" value="1"/>
</dbReference>
<comment type="caution">
    <text evidence="3">Lacks conserved residue(s) required for the propagation of feature annotation.</text>
</comment>
<keyword evidence="2 3" id="KW-1015">Disulfide bond</keyword>
<feature type="signal peptide" evidence="4">
    <location>
        <begin position="1"/>
        <end position="21"/>
    </location>
</feature>
<evidence type="ECO:0000259" key="6">
    <source>
        <dbReference type="PROSITE" id="PS50026"/>
    </source>
</evidence>
<dbReference type="SMART" id="SM00231">
    <property type="entry name" value="FA58C"/>
    <property type="match status" value="1"/>
</dbReference>
<dbReference type="InterPro" id="IPR008979">
    <property type="entry name" value="Galactose-bd-like_sf"/>
</dbReference>
<dbReference type="PROSITE" id="PS50022">
    <property type="entry name" value="FA58C_3"/>
    <property type="match status" value="1"/>
</dbReference>
<evidence type="ECO:0000313" key="7">
    <source>
        <dbReference type="Proteomes" id="UP000515163"/>
    </source>
</evidence>
<evidence type="ECO:0000256" key="4">
    <source>
        <dbReference type="SAM" id="SignalP"/>
    </source>
</evidence>
<dbReference type="PANTHER" id="PTHR24543:SF291">
    <property type="entry name" value="SMOKE ALARM, ISOFORM D"/>
    <property type="match status" value="1"/>
</dbReference>
<organism evidence="7 8">
    <name type="scientific">Actinia tenebrosa</name>
    <name type="common">Australian red waratah sea anemone</name>
    <dbReference type="NCBI Taxonomy" id="6105"/>
    <lineage>
        <taxon>Eukaryota</taxon>
        <taxon>Metazoa</taxon>
        <taxon>Cnidaria</taxon>
        <taxon>Anthozoa</taxon>
        <taxon>Hexacorallia</taxon>
        <taxon>Actiniaria</taxon>
        <taxon>Actiniidae</taxon>
        <taxon>Actinia</taxon>
    </lineage>
</organism>
<accession>A0A6P8ILL0</accession>
<keyword evidence="7" id="KW-1185">Reference proteome</keyword>
<dbReference type="KEGG" id="aten:116302402"/>
<evidence type="ECO:0000256" key="1">
    <source>
        <dbReference type="ARBA" id="ARBA00006373"/>
    </source>
</evidence>
<dbReference type="AlphaFoldDB" id="A0A6P8ILL0"/>
<dbReference type="InParanoid" id="A0A6P8ILL0"/>
<keyword evidence="3" id="KW-0245">EGF-like domain</keyword>
<dbReference type="RefSeq" id="XP_031567550.1">
    <property type="nucleotide sequence ID" value="XM_031711690.1"/>
</dbReference>
<proteinExistence type="inferred from homology"/>
<dbReference type="InterPro" id="IPR000421">
    <property type="entry name" value="FA58C"/>
</dbReference>
<dbReference type="Gene3D" id="2.60.120.260">
    <property type="entry name" value="Galactose-binding domain-like"/>
    <property type="match status" value="1"/>
</dbReference>
<comment type="similarity">
    <text evidence="1">Belongs to the EGF domain peptide family.</text>
</comment>
<name>A0A6P8ILL0_ACTTE</name>